<dbReference type="InterPro" id="IPR022712">
    <property type="entry name" value="Beta_Casp"/>
</dbReference>
<dbReference type="Proteomes" id="UP000885826">
    <property type="component" value="Unassembled WGS sequence"/>
</dbReference>
<dbReference type="InterPro" id="IPR011108">
    <property type="entry name" value="RMMBL"/>
</dbReference>
<dbReference type="SUPFAM" id="SSF56281">
    <property type="entry name" value="Metallo-hydrolase/oxidoreductase"/>
    <property type="match status" value="1"/>
</dbReference>
<dbReference type="Pfam" id="PF07521">
    <property type="entry name" value="RMMBL"/>
    <property type="match status" value="1"/>
</dbReference>
<dbReference type="SMART" id="SM00849">
    <property type="entry name" value="Lactamase_B"/>
    <property type="match status" value="1"/>
</dbReference>
<evidence type="ECO:0000259" key="2">
    <source>
        <dbReference type="SMART" id="SM00849"/>
    </source>
</evidence>
<dbReference type="Gene3D" id="3.60.15.10">
    <property type="entry name" value="Ribonuclease Z/Hydroxyacylglutathione hydrolase-like"/>
    <property type="match status" value="1"/>
</dbReference>
<evidence type="ECO:0000256" key="1">
    <source>
        <dbReference type="ARBA" id="ARBA00022801"/>
    </source>
</evidence>
<evidence type="ECO:0000313" key="4">
    <source>
        <dbReference type="EMBL" id="HEC78255.1"/>
    </source>
</evidence>
<dbReference type="PANTHER" id="PTHR11203:SF37">
    <property type="entry name" value="INTEGRATOR COMPLEX SUBUNIT 11"/>
    <property type="match status" value="1"/>
</dbReference>
<comment type="caution">
    <text evidence="4">The sequence shown here is derived from an EMBL/GenBank/DDBJ whole genome shotgun (WGS) entry which is preliminary data.</text>
</comment>
<dbReference type="PANTHER" id="PTHR11203">
    <property type="entry name" value="CLEAVAGE AND POLYADENYLATION SPECIFICITY FACTOR FAMILY MEMBER"/>
    <property type="match status" value="1"/>
</dbReference>
<dbReference type="GO" id="GO:0004521">
    <property type="term" value="F:RNA endonuclease activity"/>
    <property type="evidence" value="ECO:0007669"/>
    <property type="project" value="TreeGrafter"/>
</dbReference>
<feature type="domain" description="Metallo-beta-lactamase" evidence="2">
    <location>
        <begin position="13"/>
        <end position="244"/>
    </location>
</feature>
<name>A0A9C9ELQ8_UNCW3</name>
<dbReference type="CDD" id="cd16295">
    <property type="entry name" value="TTHA0252-CPSF-like_MBL-fold"/>
    <property type="match status" value="1"/>
</dbReference>
<dbReference type="AlphaFoldDB" id="A0A9C9ELQ8"/>
<evidence type="ECO:0000259" key="3">
    <source>
        <dbReference type="SMART" id="SM01027"/>
    </source>
</evidence>
<feature type="domain" description="Beta-Casp" evidence="3">
    <location>
        <begin position="249"/>
        <end position="373"/>
    </location>
</feature>
<dbReference type="InterPro" id="IPR050698">
    <property type="entry name" value="MBL"/>
</dbReference>
<proteinExistence type="predicted"/>
<dbReference type="InterPro" id="IPR001279">
    <property type="entry name" value="Metallo-B-lactamas"/>
</dbReference>
<dbReference type="EMBL" id="DRIG01000039">
    <property type="protein sequence ID" value="HEC78255.1"/>
    <property type="molecule type" value="Genomic_DNA"/>
</dbReference>
<reference evidence="4" key="1">
    <citation type="journal article" date="2020" name="mSystems">
        <title>Genome- and Community-Level Interaction Insights into Carbon Utilization and Element Cycling Functions of Hydrothermarchaeota in Hydrothermal Sediment.</title>
        <authorList>
            <person name="Zhou Z."/>
            <person name="Liu Y."/>
            <person name="Xu W."/>
            <person name="Pan J."/>
            <person name="Luo Z.H."/>
            <person name="Li M."/>
        </authorList>
    </citation>
    <scope>NUCLEOTIDE SEQUENCE</scope>
    <source>
        <strain evidence="4">HyVt-388</strain>
    </source>
</reference>
<protein>
    <submittedName>
        <fullName evidence="4">MBL fold metallo-hydrolase</fullName>
    </submittedName>
</protein>
<gene>
    <name evidence="4" type="ORF">ENI34_03825</name>
</gene>
<dbReference type="SMART" id="SM01027">
    <property type="entry name" value="Beta-Casp"/>
    <property type="match status" value="1"/>
</dbReference>
<organism evidence="4 5">
    <name type="scientific">candidate division WOR-3 bacterium</name>
    <dbReference type="NCBI Taxonomy" id="2052148"/>
    <lineage>
        <taxon>Bacteria</taxon>
        <taxon>Bacteria division WOR-3</taxon>
    </lineage>
</organism>
<accession>A0A9C9ELQ8</accession>
<dbReference type="Gene3D" id="3.40.50.10890">
    <property type="match status" value="1"/>
</dbReference>
<dbReference type="InterPro" id="IPR036866">
    <property type="entry name" value="RibonucZ/Hydroxyglut_hydro"/>
</dbReference>
<dbReference type="GO" id="GO:0016787">
    <property type="term" value="F:hydrolase activity"/>
    <property type="evidence" value="ECO:0007669"/>
    <property type="project" value="UniProtKB-KW"/>
</dbReference>
<dbReference type="Pfam" id="PF00753">
    <property type="entry name" value="Lactamase_B"/>
    <property type="match status" value="1"/>
</dbReference>
<evidence type="ECO:0000313" key="5">
    <source>
        <dbReference type="Proteomes" id="UP000885826"/>
    </source>
</evidence>
<dbReference type="Pfam" id="PF10996">
    <property type="entry name" value="Beta-Casp"/>
    <property type="match status" value="1"/>
</dbReference>
<keyword evidence="1" id="KW-0378">Hydrolase</keyword>
<sequence length="459" mass="51570">MDITFVGAARTVTGSLHLFEYKKQKFLLECGLYQGHRDDAERINKTFPFKPKDIKAVLLSHAHIDHSGNLPNLAKRGFEGPIYCTAATKDITSLLLVDSAKIQEYDIEFVNKKHRKNGLPLKEPLYTVADAERVLKQFSTIEYGQTFEPIPGVKATFYDAGHILGSSVILLEADGEKILFSGDLGRKNMPIIKDPTVVNDIDYLILESTYGSRTHKSFEGMTAEFENIIKEGKKRESKIIIPAFAVERTQLLVTMLKTLSDAGALKGVPVYVDSPLAMNVTEVFRKHPECFDKETYKIFEDGDPFDFPELTYITTNEESKSLNARRGPMIIMSASGMCEGGRVTHHLIHSIENDDNIIVMTGFQARGTLGRRILDGFEKIRIFNDEYRVHAKVYFMGGLSAHADSNDLLEYVKDCGGKRLKKVYLIHGDIEEATALQKKIETAEQIDVNIPQTMTHITI</sequence>